<keyword evidence="2" id="KW-1185">Reference proteome</keyword>
<dbReference type="AlphaFoldDB" id="A0A9W9SGI9"/>
<reference evidence="1" key="2">
    <citation type="journal article" date="2023" name="IMA Fungus">
        <title>Comparative genomic study of the Penicillium genus elucidates a diverse pangenome and 15 lateral gene transfer events.</title>
        <authorList>
            <person name="Petersen C."/>
            <person name="Sorensen T."/>
            <person name="Nielsen M.R."/>
            <person name="Sondergaard T.E."/>
            <person name="Sorensen J.L."/>
            <person name="Fitzpatrick D.A."/>
            <person name="Frisvad J.C."/>
            <person name="Nielsen K.L."/>
        </authorList>
    </citation>
    <scope>NUCLEOTIDE SEQUENCE</scope>
    <source>
        <strain evidence="1">IBT 29864</strain>
    </source>
</reference>
<dbReference type="RefSeq" id="XP_056556823.1">
    <property type="nucleotide sequence ID" value="XM_056698298.1"/>
</dbReference>
<evidence type="ECO:0000313" key="2">
    <source>
        <dbReference type="Proteomes" id="UP001147782"/>
    </source>
</evidence>
<protein>
    <submittedName>
        <fullName evidence="1">Uncharacterized protein</fullName>
    </submittedName>
</protein>
<comment type="caution">
    <text evidence="1">The sequence shown here is derived from an EMBL/GenBank/DDBJ whole genome shotgun (WGS) entry which is preliminary data.</text>
</comment>
<evidence type="ECO:0000313" key="1">
    <source>
        <dbReference type="EMBL" id="KAJ5377960.1"/>
    </source>
</evidence>
<dbReference type="OrthoDB" id="407832at2759"/>
<organism evidence="1 2">
    <name type="scientific">Penicillium cataractarum</name>
    <dbReference type="NCBI Taxonomy" id="2100454"/>
    <lineage>
        <taxon>Eukaryota</taxon>
        <taxon>Fungi</taxon>
        <taxon>Dikarya</taxon>
        <taxon>Ascomycota</taxon>
        <taxon>Pezizomycotina</taxon>
        <taxon>Eurotiomycetes</taxon>
        <taxon>Eurotiomycetidae</taxon>
        <taxon>Eurotiales</taxon>
        <taxon>Aspergillaceae</taxon>
        <taxon>Penicillium</taxon>
    </lineage>
</organism>
<proteinExistence type="predicted"/>
<dbReference type="Proteomes" id="UP001147782">
    <property type="component" value="Unassembled WGS sequence"/>
</dbReference>
<name>A0A9W9SGI9_9EURO</name>
<reference evidence="1" key="1">
    <citation type="submission" date="2022-11" db="EMBL/GenBank/DDBJ databases">
        <authorList>
            <person name="Petersen C."/>
        </authorList>
    </citation>
    <scope>NUCLEOTIDE SEQUENCE</scope>
    <source>
        <strain evidence="1">IBT 29864</strain>
    </source>
</reference>
<sequence length="311" mass="35434">MSLSGDATEVQDENLLAAAVILRFYEELDATLVGIDDETYLRGTQVFLEAQASMAVNGQGLQNAAFWVGFRQEFHRAFIKQRPFRFDLSCCRDSKYKTLENADDFTWPIESCFIVLRLWLFAMVQTVMSPRSTISYVSIITGGTIVSHQASTRYTSNPPIDQKTRFSLRSGILGIAKVRNLLWLLSIVQGDISNFNPVTAIQHWHIARILLSAFDPTTPRMGPKQKRATTYHPRQVGSAKMNSRLKSRRMCFAFAESLAPTKQHPDSLLRVWGYPCAEIESRTKWNKKRCFKYSLKRRKSMHYPPGPPQGS</sequence>
<dbReference type="GeneID" id="81437477"/>
<dbReference type="EMBL" id="JAPZBS010000004">
    <property type="protein sequence ID" value="KAJ5377960.1"/>
    <property type="molecule type" value="Genomic_DNA"/>
</dbReference>
<accession>A0A9W9SGI9</accession>
<gene>
    <name evidence="1" type="ORF">N7496_005369</name>
</gene>